<evidence type="ECO:0000313" key="8">
    <source>
        <dbReference type="EMBL" id="GMF30713.1"/>
    </source>
</evidence>
<dbReference type="PANTHER" id="PTHR14211:SF7">
    <property type="entry name" value="RIBOSOME BIOGENESIS PROTEIN NOP53"/>
    <property type="match status" value="1"/>
</dbReference>
<feature type="compositionally biased region" description="Polar residues" evidence="7">
    <location>
        <begin position="200"/>
        <end position="209"/>
    </location>
</feature>
<accession>A0A9W6UEH2</accession>
<evidence type="ECO:0000256" key="4">
    <source>
        <dbReference type="ARBA" id="ARBA00018339"/>
    </source>
</evidence>
<dbReference type="OrthoDB" id="5072at2759"/>
<evidence type="ECO:0000256" key="5">
    <source>
        <dbReference type="ARBA" id="ARBA00022517"/>
    </source>
</evidence>
<keyword evidence="9" id="KW-1185">Reference proteome</keyword>
<dbReference type="InterPro" id="IPR011687">
    <property type="entry name" value="Nop53/GLTSCR2"/>
</dbReference>
<dbReference type="PIRSF" id="PIRSF017302">
    <property type="entry name" value="Gltscr2"/>
    <property type="match status" value="1"/>
</dbReference>
<dbReference type="EMBL" id="BSXW01000858">
    <property type="protein sequence ID" value="GMF30713.1"/>
    <property type="molecule type" value="Genomic_DNA"/>
</dbReference>
<evidence type="ECO:0000313" key="9">
    <source>
        <dbReference type="Proteomes" id="UP001165083"/>
    </source>
</evidence>
<reference evidence="8" key="1">
    <citation type="submission" date="2023-04" db="EMBL/GenBank/DDBJ databases">
        <title>Phytophthora lilii NBRC 32176.</title>
        <authorList>
            <person name="Ichikawa N."/>
            <person name="Sato H."/>
            <person name="Tonouchi N."/>
        </authorList>
    </citation>
    <scope>NUCLEOTIDE SEQUENCE</scope>
    <source>
        <strain evidence="8">NBRC 32176</strain>
    </source>
</reference>
<dbReference type="GO" id="GO:0008097">
    <property type="term" value="F:5S rRNA binding"/>
    <property type="evidence" value="ECO:0007669"/>
    <property type="project" value="TreeGrafter"/>
</dbReference>
<evidence type="ECO:0000256" key="2">
    <source>
        <dbReference type="ARBA" id="ARBA00004642"/>
    </source>
</evidence>
<feature type="compositionally biased region" description="Acidic residues" evidence="7">
    <location>
        <begin position="212"/>
        <end position="225"/>
    </location>
</feature>
<feature type="compositionally biased region" description="Basic and acidic residues" evidence="7">
    <location>
        <begin position="226"/>
        <end position="242"/>
    </location>
</feature>
<name>A0A9W6UEH2_9STRA</name>
<comment type="caution">
    <text evidence="8">The sequence shown here is derived from an EMBL/GenBank/DDBJ whole genome shotgun (WGS) entry which is preliminary data.</text>
</comment>
<comment type="similarity">
    <text evidence="3">Belongs to the NOP53 family.</text>
</comment>
<organism evidence="8 9">
    <name type="scientific">Phytophthora lilii</name>
    <dbReference type="NCBI Taxonomy" id="2077276"/>
    <lineage>
        <taxon>Eukaryota</taxon>
        <taxon>Sar</taxon>
        <taxon>Stramenopiles</taxon>
        <taxon>Oomycota</taxon>
        <taxon>Peronosporomycetes</taxon>
        <taxon>Peronosporales</taxon>
        <taxon>Peronosporaceae</taxon>
        <taxon>Phytophthora</taxon>
    </lineage>
</organism>
<dbReference type="GO" id="GO:0005654">
    <property type="term" value="C:nucleoplasm"/>
    <property type="evidence" value="ECO:0007669"/>
    <property type="project" value="UniProtKB-SubCell"/>
</dbReference>
<dbReference type="Proteomes" id="UP001165083">
    <property type="component" value="Unassembled WGS sequence"/>
</dbReference>
<protein>
    <recommendedName>
        <fullName evidence="4">Ribosome biogenesis protein NOP53</fullName>
    </recommendedName>
</protein>
<feature type="region of interest" description="Disordered" evidence="7">
    <location>
        <begin position="183"/>
        <end position="242"/>
    </location>
</feature>
<feature type="compositionally biased region" description="Basic residues" evidence="7">
    <location>
        <begin position="1"/>
        <end position="10"/>
    </location>
</feature>
<sequence>MGGSKRRRQQRVQAVGAQVEESIRQDAEDKKLQHAQAEQLFQVDSKGGDAPLTKKQKLEKLQKDPLLASTRKFDAAKLSKGEQLAVKKLQQQKPQTEPAKPKQTKKVKGLWGQDGSVKEDEQNKQLDEYVAPVVAKKTKRRKLVASTNYKVPTVEVAAAGQSYHPDFETHQDVMAEAVAKELERREKKAQLQEPVANGMSEETLQYIKQDSSDSEEESSDSEDEDGAKKVRGLDRGFELYRC</sequence>
<evidence type="ECO:0000256" key="1">
    <source>
        <dbReference type="ARBA" id="ARBA00004604"/>
    </source>
</evidence>
<dbReference type="AlphaFoldDB" id="A0A9W6UEH2"/>
<evidence type="ECO:0000256" key="6">
    <source>
        <dbReference type="ARBA" id="ARBA00023242"/>
    </source>
</evidence>
<keyword evidence="6" id="KW-0539">Nucleus</keyword>
<evidence type="ECO:0000256" key="3">
    <source>
        <dbReference type="ARBA" id="ARBA00008838"/>
    </source>
</evidence>
<dbReference type="PANTHER" id="PTHR14211">
    <property type="entry name" value="GLIOMA SUPPRESSOR CANDIDATE REGION GENE 2"/>
    <property type="match status" value="1"/>
</dbReference>
<dbReference type="GO" id="GO:0006364">
    <property type="term" value="P:rRNA processing"/>
    <property type="evidence" value="ECO:0007669"/>
    <property type="project" value="TreeGrafter"/>
</dbReference>
<keyword evidence="5" id="KW-0690">Ribosome biogenesis</keyword>
<feature type="region of interest" description="Disordered" evidence="7">
    <location>
        <begin position="1"/>
        <end position="34"/>
    </location>
</feature>
<comment type="subcellular location">
    <subcellularLocation>
        <location evidence="1">Nucleus</location>
        <location evidence="1">Nucleolus</location>
    </subcellularLocation>
    <subcellularLocation>
        <location evidence="2">Nucleus</location>
        <location evidence="2">Nucleoplasm</location>
    </subcellularLocation>
</comment>
<gene>
    <name evidence="8" type="ORF">Plil01_001313300</name>
</gene>
<dbReference type="GO" id="GO:0005730">
    <property type="term" value="C:nucleolus"/>
    <property type="evidence" value="ECO:0007669"/>
    <property type="project" value="UniProtKB-SubCell"/>
</dbReference>
<feature type="region of interest" description="Disordered" evidence="7">
    <location>
        <begin position="84"/>
        <end position="123"/>
    </location>
</feature>
<evidence type="ECO:0000256" key="7">
    <source>
        <dbReference type="SAM" id="MobiDB-lite"/>
    </source>
</evidence>
<dbReference type="GO" id="GO:0000027">
    <property type="term" value="P:ribosomal large subunit assembly"/>
    <property type="evidence" value="ECO:0007669"/>
    <property type="project" value="TreeGrafter"/>
</dbReference>
<dbReference type="Pfam" id="PF07767">
    <property type="entry name" value="Nop53"/>
    <property type="match status" value="1"/>
</dbReference>
<feature type="compositionally biased region" description="Basic and acidic residues" evidence="7">
    <location>
        <begin position="21"/>
        <end position="32"/>
    </location>
</feature>
<proteinExistence type="inferred from homology"/>